<dbReference type="RefSeq" id="XP_002848524.1">
    <property type="nucleotide sequence ID" value="XM_002848478.1"/>
</dbReference>
<keyword evidence="1" id="KW-0812">Transmembrane</keyword>
<gene>
    <name evidence="2" type="ORF">MCYG_01458</name>
</gene>
<sequence length="254" mass="28552">MYQFDLLALFAFSTISYTYIPAGGLIIAIPLSFPFSLGLKGSLYHSCLISPTCSCIDPFPASRVKASPLLNLSPTTATIQPIRYRATIAFDIVLSTLPVCLVPRSSTFETKQRQETNNKRAREGKNRYICSHPQRGYFRYHLFRLHSSCFASCPSLDCKIAGSGKAARNRGGHYLLQDVFFTEVSLLSMFFTKTHVSLILVSLHLERFRADVNANWLEIICFRSEGKNGQIKLANLHVSDSQPAFFPFSLSYRD</sequence>
<dbReference type="EMBL" id="DS995702">
    <property type="protein sequence ID" value="EEQ28639.1"/>
    <property type="molecule type" value="Genomic_DNA"/>
</dbReference>
<organism evidence="2 3">
    <name type="scientific">Arthroderma otae (strain ATCC MYA-4605 / CBS 113480)</name>
    <name type="common">Microsporum canis</name>
    <dbReference type="NCBI Taxonomy" id="554155"/>
    <lineage>
        <taxon>Eukaryota</taxon>
        <taxon>Fungi</taxon>
        <taxon>Dikarya</taxon>
        <taxon>Ascomycota</taxon>
        <taxon>Pezizomycotina</taxon>
        <taxon>Eurotiomycetes</taxon>
        <taxon>Eurotiomycetidae</taxon>
        <taxon>Onygenales</taxon>
        <taxon>Arthrodermataceae</taxon>
        <taxon>Microsporum</taxon>
    </lineage>
</organism>
<dbReference type="HOGENOM" id="CLU_1094051_0_0_1"/>
<reference evidence="3" key="1">
    <citation type="journal article" date="2012" name="MBio">
        <title>Comparative genome analysis of Trichophyton rubrum and related dermatophytes reveals candidate genes involved in infection.</title>
        <authorList>
            <person name="Martinez D.A."/>
            <person name="Oliver B.G."/>
            <person name="Graeser Y."/>
            <person name="Goldberg J.M."/>
            <person name="Li W."/>
            <person name="Martinez-Rossi N.M."/>
            <person name="Monod M."/>
            <person name="Shelest E."/>
            <person name="Barton R.C."/>
            <person name="Birch E."/>
            <person name="Brakhage A.A."/>
            <person name="Chen Z."/>
            <person name="Gurr S.J."/>
            <person name="Heiman D."/>
            <person name="Heitman J."/>
            <person name="Kosti I."/>
            <person name="Rossi A."/>
            <person name="Saif S."/>
            <person name="Samalova M."/>
            <person name="Saunders C.W."/>
            <person name="Shea T."/>
            <person name="Summerbell R.C."/>
            <person name="Xu J."/>
            <person name="Young S."/>
            <person name="Zeng Q."/>
            <person name="Birren B.W."/>
            <person name="Cuomo C.A."/>
            <person name="White T.C."/>
        </authorList>
    </citation>
    <scope>NUCLEOTIDE SEQUENCE [LARGE SCALE GENOMIC DNA]</scope>
    <source>
        <strain evidence="3">ATCC MYA-4605 / CBS 113480</strain>
    </source>
</reference>
<feature type="transmembrane region" description="Helical" evidence="1">
    <location>
        <begin position="6"/>
        <end position="33"/>
    </location>
</feature>
<keyword evidence="3" id="KW-1185">Reference proteome</keyword>
<evidence type="ECO:0000256" key="1">
    <source>
        <dbReference type="SAM" id="Phobius"/>
    </source>
</evidence>
<protein>
    <submittedName>
        <fullName evidence="2">Uncharacterized protein</fullName>
    </submittedName>
</protein>
<dbReference type="Proteomes" id="UP000002035">
    <property type="component" value="Unassembled WGS sequence"/>
</dbReference>
<evidence type="ECO:0000313" key="2">
    <source>
        <dbReference type="EMBL" id="EEQ28639.1"/>
    </source>
</evidence>
<accession>C5FH09</accession>
<dbReference type="GeneID" id="9230662"/>
<evidence type="ECO:0000313" key="3">
    <source>
        <dbReference type="Proteomes" id="UP000002035"/>
    </source>
</evidence>
<dbReference type="AlphaFoldDB" id="C5FH09"/>
<keyword evidence="1" id="KW-1133">Transmembrane helix</keyword>
<name>C5FH09_ARTOC</name>
<proteinExistence type="predicted"/>
<keyword evidence="1" id="KW-0472">Membrane</keyword>
<dbReference type="VEuPathDB" id="FungiDB:MCYG_01458"/>